<keyword evidence="3" id="KW-1185">Reference proteome</keyword>
<dbReference type="Gene3D" id="3.30.710.10">
    <property type="entry name" value="Potassium Channel Kv1.1, Chain A"/>
    <property type="match status" value="1"/>
</dbReference>
<comment type="caution">
    <text evidence="2">The sequence shown here is derived from an EMBL/GenBank/DDBJ whole genome shotgun (WGS) entry which is preliminary data.</text>
</comment>
<evidence type="ECO:0000313" key="2">
    <source>
        <dbReference type="EMBL" id="KAK4497505.1"/>
    </source>
</evidence>
<dbReference type="InterPro" id="IPR000210">
    <property type="entry name" value="BTB/POZ_dom"/>
</dbReference>
<accession>A0ABR0E810</accession>
<organism evidence="2 3">
    <name type="scientific">Zasmidium cellare</name>
    <name type="common">Wine cellar mold</name>
    <name type="synonym">Racodium cellare</name>
    <dbReference type="NCBI Taxonomy" id="395010"/>
    <lineage>
        <taxon>Eukaryota</taxon>
        <taxon>Fungi</taxon>
        <taxon>Dikarya</taxon>
        <taxon>Ascomycota</taxon>
        <taxon>Pezizomycotina</taxon>
        <taxon>Dothideomycetes</taxon>
        <taxon>Dothideomycetidae</taxon>
        <taxon>Mycosphaerellales</taxon>
        <taxon>Mycosphaerellaceae</taxon>
        <taxon>Zasmidium</taxon>
    </lineage>
</organism>
<gene>
    <name evidence="2" type="ORF">PRZ48_011956</name>
</gene>
<proteinExistence type="predicted"/>
<evidence type="ECO:0000313" key="3">
    <source>
        <dbReference type="Proteomes" id="UP001305779"/>
    </source>
</evidence>
<name>A0ABR0E810_ZASCE</name>
<dbReference type="Proteomes" id="UP001305779">
    <property type="component" value="Unassembled WGS sequence"/>
</dbReference>
<dbReference type="InterPro" id="IPR011333">
    <property type="entry name" value="SKP1/BTB/POZ_sf"/>
</dbReference>
<reference evidence="2 3" key="1">
    <citation type="journal article" date="2023" name="G3 (Bethesda)">
        <title>A chromosome-level genome assembly of Zasmidium syzygii isolated from banana leaves.</title>
        <authorList>
            <person name="van Westerhoven A.C."/>
            <person name="Mehrabi R."/>
            <person name="Talebi R."/>
            <person name="Steentjes M.B.F."/>
            <person name="Corcolon B."/>
            <person name="Chong P.A."/>
            <person name="Kema G.H.J."/>
            <person name="Seidl M.F."/>
        </authorList>
    </citation>
    <scope>NUCLEOTIDE SEQUENCE [LARGE SCALE GENOMIC DNA]</scope>
    <source>
        <strain evidence="2 3">P124</strain>
    </source>
</reference>
<feature type="domain" description="BTB" evidence="1">
    <location>
        <begin position="21"/>
        <end position="87"/>
    </location>
</feature>
<sequence length="237" mass="26970">MSTKAVPTGPLADNISIASSDLVKILVGFYKAEEVSVHRDVICSTSEILKQSFASPDRKETTLPNILQLHFKIYVNWLYTGIIRAVEPQLGSLNEYTLLVQLFLTGATLKDKKFRNAIISVLLKCARDPPSGSKTLPDEDCINLAYNPAYNITGGGLKLLQKMLVEIYATEENPAYLVAVQDKVDRKFLSDLRLRLMEMRLAKYKNLLETRVCDFHEHKPKEQCEKQEPARKRRREE</sequence>
<dbReference type="PROSITE" id="PS50097">
    <property type="entry name" value="BTB"/>
    <property type="match status" value="1"/>
</dbReference>
<evidence type="ECO:0000259" key="1">
    <source>
        <dbReference type="PROSITE" id="PS50097"/>
    </source>
</evidence>
<protein>
    <recommendedName>
        <fullName evidence="1">BTB domain-containing protein</fullName>
    </recommendedName>
</protein>
<dbReference type="EMBL" id="JAXOVC010000009">
    <property type="protein sequence ID" value="KAK4497505.1"/>
    <property type="molecule type" value="Genomic_DNA"/>
</dbReference>